<dbReference type="InterPro" id="IPR047258">
    <property type="entry name" value="C2C_MCTP_PRT_plant"/>
</dbReference>
<feature type="region of interest" description="Disordered" evidence="10">
    <location>
        <begin position="423"/>
        <end position="447"/>
    </location>
</feature>
<feature type="domain" description="C2" evidence="13">
    <location>
        <begin position="702"/>
        <end position="830"/>
    </location>
</feature>
<sequence>MAYIPGRAPFADRKSSSSLAFEEFVPPSAWTEDSTCHYLLVDLPGFKRHELKLQVDNQTRIVVSGERQVRENKYKRFEQSFELPKNADIEKITGKLDGEILYISVPKKVEQEHQEIKHDSSIHGGEREVSHEPGLLEDEDEDDDDSDKKSDEEDDGDKKSDEEDDGDKKSDEEDDSDKKSEAYENEDESDNKYGEKVVERKNPIRDSEEDWGKEADLFLRLAIEKLRKNKGIVMTAIFAFSLGVLDQESLPLSSSPPTTDDTMMAEQQQQQPPPPLPTRPIRKLVVEVADARDLLPKDGLGSSSAYVVADFDGQKKKTSTISRSLNPVWNESLEFVVSDPSTMEYEELEIEVFNDKRLSNGSNRKNHFLGRVKLYGSQFARKGDEGLIYFQLEKKSVFSWIRGEIGLRIYYYDDVEVAVDQEMNNDNAQPPPSEKEAPPQPQQEGKEVRVLEVPVPTEAVTENLHSPPMATMEEAPPGVTVRMENHHHQQHQNQGIPPPVQPEYPPEMRRMQTGRVGVAIGGCERVRVLKRPDNGDYSPRVIPRRSANGESERIPAYDLVEPMQYLFVRIVKARELSQNESPYVRIGNSVRSKPGIPRPGEPPSNPEWHQVFALAYNKPESANSSTLEISVWDAQSENFLGGVCFDLSDVPVRDPPDSPLAPQWYRLEGSDDPNAAGKVSGDIQLSVWIGTQADDAFPESWSSDAPYVSHTRSKVYQSPKLWYLRVTIMEAQDLQIAPNLPPLTAPEVRVKAQLGFQSVRTRRGVMNNHTASFFWHEDLVFVAGEPLEDSLILLLEDRTGKDPVLLGHVLIPVAAIEHRIDERHVAARWLSLEGGPGGSYCGRIHLRMCLEGGYHVLDEAAHVCSDFRPTAKQLWKPAIGILELGILGARGLLPMKSRGSGKGSTDPYCVAKYGKKWVRTRTITDSFDPRWNEQYTWQVYDPCTVLTIGVFDNWRMFADMAEEKPDFRIGKVRIRVSTLESNKVYTNSYPLLVLQRTGLKKMGEIEVAVRFACPSLLPDTCAVYGQPLLPRMHYLRPLGVAQQEALRGAATKMVAAWLARSEPPLGSEVVRYMLDADSHTWSMRKSKANWFRIVGVLAWAIGLAKWLDNIRRWKNPVTTVLVHLLYLVLVWYPDLIVPTTFLYVCLIGIWYYRFRPKSPAGMDIRLSQAETVDPEDLDEEFDTFPSSRPPELIRARYDRLRMLAARVQTVLGDFATQGERVQALVSWRDPRATKLFIGVCLIITVVLYVVPSKMAAVALGFYFLRHPMFREPMPPGSLNFFRRLPSLSDRLM</sequence>
<dbReference type="GO" id="GO:0009911">
    <property type="term" value="P:positive regulation of flower development"/>
    <property type="evidence" value="ECO:0007669"/>
    <property type="project" value="EnsemblPlants"/>
</dbReference>
<dbReference type="GO" id="GO:0009506">
    <property type="term" value="C:plasmodesma"/>
    <property type="evidence" value="ECO:0007669"/>
    <property type="project" value="EnsemblPlants"/>
</dbReference>
<feature type="compositionally biased region" description="Low complexity" evidence="10">
    <location>
        <begin position="248"/>
        <end position="270"/>
    </location>
</feature>
<comment type="subcellular location">
    <subcellularLocation>
        <location evidence="1">Membrane</location>
        <topology evidence="1">Multi-pass membrane protein</topology>
    </subcellularLocation>
</comment>
<evidence type="ECO:0000256" key="7">
    <source>
        <dbReference type="ARBA" id="ARBA00023136"/>
    </source>
</evidence>
<dbReference type="CDD" id="cd04022">
    <property type="entry name" value="C2A_MCTP_PRT_plant"/>
    <property type="match status" value="1"/>
</dbReference>
<evidence type="ECO:0000256" key="6">
    <source>
        <dbReference type="ARBA" id="ARBA00022989"/>
    </source>
</evidence>
<feature type="transmembrane region" description="Helical" evidence="11">
    <location>
        <begin position="1235"/>
        <end position="1264"/>
    </location>
</feature>
<reference evidence="14 15" key="1">
    <citation type="journal article" date="2016" name="Sci. Rep.">
        <title>The genome sequence of the outbreeding globe artichoke constructed de novo incorporating a phase-aware low-pass sequencing strategy of F1 progeny.</title>
        <authorList>
            <person name="Scaglione D."/>
            <person name="Reyes-Chin-Wo S."/>
            <person name="Acquadro A."/>
            <person name="Froenicke L."/>
            <person name="Portis E."/>
            <person name="Beitel C."/>
            <person name="Tirone M."/>
            <person name="Mauro R."/>
            <person name="Lo Monaco A."/>
            <person name="Mauromicale G."/>
            <person name="Faccioli P."/>
            <person name="Cattivelli L."/>
            <person name="Rieseberg L."/>
            <person name="Michelmore R."/>
            <person name="Lanteri S."/>
        </authorList>
    </citation>
    <scope>NUCLEOTIDE SEQUENCE [LARGE SCALE GENOMIC DNA]</scope>
    <source>
        <strain evidence="14">2C</strain>
    </source>
</reference>
<dbReference type="Proteomes" id="UP000243975">
    <property type="component" value="Unassembled WGS sequence"/>
</dbReference>
<dbReference type="PANTHER" id="PTHR31425">
    <property type="entry name" value="PHOSPHORIBOSYLANTHRANILATE TRANSFERASE ISOFORM 1"/>
    <property type="match status" value="1"/>
</dbReference>
<evidence type="ECO:0000256" key="4">
    <source>
        <dbReference type="ARBA" id="ARBA00022737"/>
    </source>
</evidence>
<accession>A0A103YC61</accession>
<evidence type="ECO:0000256" key="3">
    <source>
        <dbReference type="ARBA" id="ARBA00022692"/>
    </source>
</evidence>
<dbReference type="InterPro" id="IPR008978">
    <property type="entry name" value="HSP20-like_chaperone"/>
</dbReference>
<dbReference type="InterPro" id="IPR000008">
    <property type="entry name" value="C2_dom"/>
</dbReference>
<keyword evidence="15" id="KW-1185">Reference proteome</keyword>
<comment type="similarity">
    <text evidence="2">Belongs to the MCTP family.</text>
</comment>
<keyword evidence="3 11" id="KW-0812">Transmembrane</keyword>
<evidence type="ECO:0000313" key="14">
    <source>
        <dbReference type="EMBL" id="KVI06395.1"/>
    </source>
</evidence>
<keyword evidence="4" id="KW-0677">Repeat</keyword>
<dbReference type="EMBL" id="LEKV01001831">
    <property type="protein sequence ID" value="KVI06395.1"/>
    <property type="molecule type" value="Genomic_DNA"/>
</dbReference>
<dbReference type="OMA" id="DIRRWKN"/>
<evidence type="ECO:0000259" key="12">
    <source>
        <dbReference type="PROSITE" id="PS01031"/>
    </source>
</evidence>
<dbReference type="GO" id="GO:0048729">
    <property type="term" value="P:tissue morphogenesis"/>
    <property type="evidence" value="ECO:0007669"/>
    <property type="project" value="EnsemblPlants"/>
</dbReference>
<dbReference type="GO" id="GO:0010497">
    <property type="term" value="P:plasmodesmata-mediated intercellular transport"/>
    <property type="evidence" value="ECO:0007669"/>
    <property type="project" value="EnsemblPlants"/>
</dbReference>
<feature type="compositionally biased region" description="Basic and acidic residues" evidence="10">
    <location>
        <begin position="112"/>
        <end position="131"/>
    </location>
</feature>
<dbReference type="GO" id="GO:0048467">
    <property type="term" value="P:gynoecium development"/>
    <property type="evidence" value="ECO:0007669"/>
    <property type="project" value="EnsemblPlants"/>
</dbReference>
<dbReference type="Pfam" id="PF00011">
    <property type="entry name" value="HSP20"/>
    <property type="match status" value="1"/>
</dbReference>
<dbReference type="GO" id="GO:0099402">
    <property type="term" value="P:plant organ development"/>
    <property type="evidence" value="ECO:0007669"/>
    <property type="project" value="EnsemblPlants"/>
</dbReference>
<evidence type="ECO:0000313" key="15">
    <source>
        <dbReference type="Proteomes" id="UP000243975"/>
    </source>
</evidence>
<dbReference type="PROSITE" id="PS01031">
    <property type="entry name" value="SHSP"/>
    <property type="match status" value="1"/>
</dbReference>
<feature type="compositionally biased region" description="Basic and acidic residues" evidence="10">
    <location>
        <begin position="146"/>
        <end position="182"/>
    </location>
</feature>
<dbReference type="SMART" id="SM00239">
    <property type="entry name" value="C2"/>
    <property type="match status" value="4"/>
</dbReference>
<name>A0A103YC61_CYNCS</name>
<feature type="domain" description="C2" evidence="13">
    <location>
        <begin position="547"/>
        <end position="665"/>
    </location>
</feature>
<feature type="region of interest" description="Disordered" evidence="10">
    <location>
        <begin position="248"/>
        <end position="279"/>
    </location>
</feature>
<evidence type="ECO:0000256" key="5">
    <source>
        <dbReference type="ARBA" id="ARBA00022837"/>
    </source>
</evidence>
<dbReference type="CDD" id="cd06464">
    <property type="entry name" value="ACD_sHsps-like"/>
    <property type="match status" value="1"/>
</dbReference>
<keyword evidence="7 11" id="KW-0472">Membrane</keyword>
<dbReference type="Gramene" id="KVI06395">
    <property type="protein sequence ID" value="KVI06395"/>
    <property type="gene ID" value="Ccrd_015259"/>
</dbReference>
<dbReference type="FunFam" id="2.60.40.150:FF:000090">
    <property type="entry name" value="C2 domain-containing protein"/>
    <property type="match status" value="1"/>
</dbReference>
<dbReference type="CDD" id="cd04019">
    <property type="entry name" value="C2C_MCTP_PRT_plant"/>
    <property type="match status" value="1"/>
</dbReference>
<evidence type="ECO:0000256" key="2">
    <source>
        <dbReference type="ARBA" id="ARBA00007923"/>
    </source>
</evidence>
<feature type="domain" description="C2" evidence="13">
    <location>
        <begin position="265"/>
        <end position="389"/>
    </location>
</feature>
<dbReference type="InterPro" id="IPR002068">
    <property type="entry name" value="A-crystallin/Hsp20_dom"/>
</dbReference>
<evidence type="ECO:0000256" key="9">
    <source>
        <dbReference type="RuleBase" id="RU003616"/>
    </source>
</evidence>
<evidence type="ECO:0000256" key="8">
    <source>
        <dbReference type="PROSITE-ProRule" id="PRU00285"/>
    </source>
</evidence>
<dbReference type="InterPro" id="IPR047259">
    <property type="entry name" value="QUIRKY-like"/>
</dbReference>
<dbReference type="InterPro" id="IPR013583">
    <property type="entry name" value="MCTP_C"/>
</dbReference>
<dbReference type="PROSITE" id="PS50004">
    <property type="entry name" value="C2"/>
    <property type="match status" value="4"/>
</dbReference>
<feature type="region of interest" description="Disordered" evidence="10">
    <location>
        <begin position="112"/>
        <end position="207"/>
    </location>
</feature>
<dbReference type="PANTHER" id="PTHR31425:SF36">
    <property type="entry name" value="PROTEIN QUIRKY"/>
    <property type="match status" value="1"/>
</dbReference>
<feature type="domain" description="SHSP" evidence="12">
    <location>
        <begin position="19"/>
        <end position="123"/>
    </location>
</feature>
<dbReference type="GO" id="GO:0051211">
    <property type="term" value="P:anisotropic cell growth"/>
    <property type="evidence" value="ECO:0007669"/>
    <property type="project" value="EnsemblPlants"/>
</dbReference>
<dbReference type="SUPFAM" id="SSF49764">
    <property type="entry name" value="HSP20-like chaperones"/>
    <property type="match status" value="1"/>
</dbReference>
<comment type="caution">
    <text evidence="14">The sequence shown here is derived from an EMBL/GenBank/DDBJ whole genome shotgun (WGS) entry which is preliminary data.</text>
</comment>
<dbReference type="InterPro" id="IPR035892">
    <property type="entry name" value="C2_domain_sf"/>
</dbReference>
<keyword evidence="6 11" id="KW-1133">Transmembrane helix</keyword>
<dbReference type="GO" id="GO:0005829">
    <property type="term" value="C:cytosol"/>
    <property type="evidence" value="ECO:0007669"/>
    <property type="project" value="EnsemblPlants"/>
</dbReference>
<dbReference type="SUPFAM" id="SSF49562">
    <property type="entry name" value="C2 domain (Calcium/lipid-binding domain, CaLB)"/>
    <property type="match status" value="4"/>
</dbReference>
<evidence type="ECO:0000256" key="10">
    <source>
        <dbReference type="SAM" id="MobiDB-lite"/>
    </source>
</evidence>
<comment type="similarity">
    <text evidence="8 9">Belongs to the small heat shock protein (HSP20) family.</text>
</comment>
<feature type="transmembrane region" description="Helical" evidence="11">
    <location>
        <begin position="1127"/>
        <end position="1152"/>
    </location>
</feature>
<dbReference type="InterPro" id="IPR047257">
    <property type="entry name" value="C2B_MCTP_PRT_plant"/>
</dbReference>
<dbReference type="Gene3D" id="2.60.40.150">
    <property type="entry name" value="C2 domain"/>
    <property type="match status" value="4"/>
</dbReference>
<dbReference type="GO" id="GO:0005886">
    <property type="term" value="C:plasma membrane"/>
    <property type="evidence" value="ECO:0007669"/>
    <property type="project" value="EnsemblPlants"/>
</dbReference>
<feature type="compositionally biased region" description="Basic and acidic residues" evidence="10">
    <location>
        <begin position="190"/>
        <end position="207"/>
    </location>
</feature>
<protein>
    <submittedName>
        <fullName evidence="14">Alpha crystallin/Hsp20 domain-containing protein</fullName>
    </submittedName>
</protein>
<organism evidence="14 15">
    <name type="scientific">Cynara cardunculus var. scolymus</name>
    <name type="common">Globe artichoke</name>
    <name type="synonym">Cynara scolymus</name>
    <dbReference type="NCBI Taxonomy" id="59895"/>
    <lineage>
        <taxon>Eukaryota</taxon>
        <taxon>Viridiplantae</taxon>
        <taxon>Streptophyta</taxon>
        <taxon>Embryophyta</taxon>
        <taxon>Tracheophyta</taxon>
        <taxon>Spermatophyta</taxon>
        <taxon>Magnoliopsida</taxon>
        <taxon>eudicotyledons</taxon>
        <taxon>Gunneridae</taxon>
        <taxon>Pentapetalae</taxon>
        <taxon>asterids</taxon>
        <taxon>campanulids</taxon>
        <taxon>Asterales</taxon>
        <taxon>Asteraceae</taxon>
        <taxon>Carduoideae</taxon>
        <taxon>Cardueae</taxon>
        <taxon>Carduinae</taxon>
        <taxon>Cynara</taxon>
    </lineage>
</organism>
<dbReference type="STRING" id="59895.A0A103YC61"/>
<evidence type="ECO:0000256" key="11">
    <source>
        <dbReference type="SAM" id="Phobius"/>
    </source>
</evidence>
<feature type="domain" description="C2" evidence="13">
    <location>
        <begin position="863"/>
        <end position="989"/>
    </location>
</feature>
<dbReference type="Gene3D" id="2.60.40.790">
    <property type="match status" value="1"/>
</dbReference>
<dbReference type="CDD" id="cd08378">
    <property type="entry name" value="C2B_MCTP_PRT_plant"/>
    <property type="match status" value="1"/>
</dbReference>
<gene>
    <name evidence="14" type="ORF">Ccrd_015259</name>
</gene>
<dbReference type="Pfam" id="PF00168">
    <property type="entry name" value="C2"/>
    <property type="match status" value="4"/>
</dbReference>
<proteinExistence type="inferred from homology"/>
<keyword evidence="5" id="KW-0106">Calcium</keyword>
<feature type="compositionally biased region" description="Acidic residues" evidence="10">
    <location>
        <begin position="135"/>
        <end position="145"/>
    </location>
</feature>
<dbReference type="Pfam" id="PF08372">
    <property type="entry name" value="PRT_C"/>
    <property type="match status" value="1"/>
</dbReference>
<evidence type="ECO:0000256" key="1">
    <source>
        <dbReference type="ARBA" id="ARBA00004141"/>
    </source>
</evidence>
<dbReference type="InterPro" id="IPR047255">
    <property type="entry name" value="C2D_MCTP_PRT_plant"/>
</dbReference>
<evidence type="ECO:0000259" key="13">
    <source>
        <dbReference type="PROSITE" id="PS50004"/>
    </source>
</evidence>
<dbReference type="CDD" id="cd08379">
    <property type="entry name" value="C2D_MCTP_PRT_plant"/>
    <property type="match status" value="1"/>
</dbReference>